<protein>
    <submittedName>
        <fullName evidence="3">F-box-like protein</fullName>
    </submittedName>
</protein>
<gene>
    <name evidence="3" type="ORF">Lnau_1852</name>
</gene>
<dbReference type="InterPro" id="IPR002110">
    <property type="entry name" value="Ankyrin_rpt"/>
</dbReference>
<feature type="region of interest" description="Disordered" evidence="1">
    <location>
        <begin position="483"/>
        <end position="522"/>
    </location>
</feature>
<dbReference type="PANTHER" id="PTHR46731">
    <property type="entry name" value="F-BOX ONLY PROTEIN 15"/>
    <property type="match status" value="1"/>
</dbReference>
<feature type="region of interest" description="Disordered" evidence="1">
    <location>
        <begin position="988"/>
        <end position="1056"/>
    </location>
</feature>
<dbReference type="GO" id="GO:0019005">
    <property type="term" value="C:SCF ubiquitin ligase complex"/>
    <property type="evidence" value="ECO:0007669"/>
    <property type="project" value="TreeGrafter"/>
</dbReference>
<dbReference type="Gene3D" id="1.20.1280.50">
    <property type="match status" value="2"/>
</dbReference>
<dbReference type="Gene3D" id="1.25.40.20">
    <property type="entry name" value="Ankyrin repeat-containing domain"/>
    <property type="match status" value="2"/>
</dbReference>
<organism evidence="3 4">
    <name type="scientific">Legionella nautarum</name>
    <dbReference type="NCBI Taxonomy" id="45070"/>
    <lineage>
        <taxon>Bacteria</taxon>
        <taxon>Pseudomonadati</taxon>
        <taxon>Pseudomonadota</taxon>
        <taxon>Gammaproteobacteria</taxon>
        <taxon>Legionellales</taxon>
        <taxon>Legionellaceae</taxon>
        <taxon>Legionella</taxon>
    </lineage>
</organism>
<proteinExistence type="predicted"/>
<dbReference type="AlphaFoldDB" id="A0A0W0WSA3"/>
<accession>A0A0W0WSA3</accession>
<dbReference type="RefSeq" id="WP_058504894.1">
    <property type="nucleotide sequence ID" value="NZ_CAAAIF010000025.1"/>
</dbReference>
<evidence type="ECO:0000313" key="3">
    <source>
        <dbReference type="EMBL" id="KTD35181.1"/>
    </source>
</evidence>
<dbReference type="Proteomes" id="UP000054725">
    <property type="component" value="Unassembled WGS sequence"/>
</dbReference>
<dbReference type="SUPFAM" id="SSF48403">
    <property type="entry name" value="Ankyrin repeat"/>
    <property type="match status" value="1"/>
</dbReference>
<dbReference type="InterPro" id="IPR036770">
    <property type="entry name" value="Ankyrin_rpt-contain_sf"/>
</dbReference>
<feature type="compositionally biased region" description="Polar residues" evidence="1">
    <location>
        <begin position="1001"/>
        <end position="1021"/>
    </location>
</feature>
<dbReference type="CDD" id="cd09917">
    <property type="entry name" value="F-box_SF"/>
    <property type="match status" value="1"/>
</dbReference>
<feature type="compositionally biased region" description="Polar residues" evidence="1">
    <location>
        <begin position="1028"/>
        <end position="1037"/>
    </location>
</feature>
<dbReference type="InterPro" id="IPR036047">
    <property type="entry name" value="F-box-like_dom_sf"/>
</dbReference>
<dbReference type="SMART" id="SM00248">
    <property type="entry name" value="ANK"/>
    <property type="match status" value="4"/>
</dbReference>
<keyword evidence="4" id="KW-1185">Reference proteome</keyword>
<feature type="compositionally biased region" description="Low complexity" evidence="1">
    <location>
        <begin position="487"/>
        <end position="504"/>
    </location>
</feature>
<dbReference type="SUPFAM" id="SSF81383">
    <property type="entry name" value="F-box domain"/>
    <property type="match status" value="2"/>
</dbReference>
<comment type="caution">
    <text evidence="3">The sequence shown here is derived from an EMBL/GenBank/DDBJ whole genome shotgun (WGS) entry which is preliminary data.</text>
</comment>
<name>A0A0W0WSA3_9GAMM</name>
<dbReference type="PROSITE" id="PS50181">
    <property type="entry name" value="FBOX"/>
    <property type="match status" value="2"/>
</dbReference>
<feature type="domain" description="F-box" evidence="2">
    <location>
        <begin position="15"/>
        <end position="61"/>
    </location>
</feature>
<feature type="domain" description="F-box" evidence="2">
    <location>
        <begin position="523"/>
        <end position="569"/>
    </location>
</feature>
<dbReference type="EMBL" id="LNYO01000016">
    <property type="protein sequence ID" value="KTD35181.1"/>
    <property type="molecule type" value="Genomic_DNA"/>
</dbReference>
<evidence type="ECO:0000313" key="4">
    <source>
        <dbReference type="Proteomes" id="UP000054725"/>
    </source>
</evidence>
<dbReference type="Pfam" id="PF12937">
    <property type="entry name" value="F-box-like"/>
    <property type="match status" value="2"/>
</dbReference>
<dbReference type="SMART" id="SM00256">
    <property type="entry name" value="FBOX"/>
    <property type="match status" value="2"/>
</dbReference>
<dbReference type="PANTHER" id="PTHR46731:SF1">
    <property type="entry name" value="F-BOX ONLY PROTEIN 15"/>
    <property type="match status" value="1"/>
</dbReference>
<dbReference type="InterPro" id="IPR001810">
    <property type="entry name" value="F-box_dom"/>
</dbReference>
<dbReference type="PATRIC" id="fig|45070.6.peg.1946"/>
<evidence type="ECO:0000259" key="2">
    <source>
        <dbReference type="PROSITE" id="PS50181"/>
    </source>
</evidence>
<sequence length="1056" mass="119055">MRDLIENTDNERNQLTANPELPDELWLHIFSFLDLESLLNTELVSSKFRDLISDISLWEKLFLSFFPQERPDPLPDDFNWKKEFTTLYFEQFGLLNPETRKLIALIVTGDLATIRTLNISIEDLKADSLVLIKTATRLNRQAILEHFYSLSEHEFEATTNHELELLRWAVLRNRGQANYSKAKNISFAAEAGLLDLLLELLNSSENPTTQNLIGFRQLKASVICSGQMYMLRGFENFLEQLRSQASTEPDSLSIADIIEYLRSSEPEDKIAASLGIFPIFRRFSEQRQATWTQIEKQLNAANASSPLRNKWIARHLKTERDVVAQTMGEALIPAAENGHIHIIKYALQKQFISVEQRLRHNATLLSKAALFYQFDTVQYLLANQADPEVALAQLLTSNLIDSMVEPESKGKAQHEEMLDTLWQALEQRGILHGTELLTAVINNDRLDLLERLFNLDQGRLIKMHTIQTLLQQSGKNCEQFLKDQLKQAQSQPSQSTSGSSSSYSAEEKPVTPAEHSGNNGSQSIDLPELPDEIWFHILSFNDPESLFQTELVSSKFRALVNDKLIWERLYRSFFPKDLPSPLPNNFNWKKEFITLYTEQFGLLKPETRKLIALIVAGDLDTIQTLNISIEDLKADNLVLIKTAIRLNQQPVLVYFYSISQQGQPVKTDLAKGETDHGQRLLHWALFNRESTDIFESTLLAAEAGLLDLCLELLNSPKNPATENFSKFQQLLTSVIRSRQRYMMKGLEHFIVNYQKLNPGSSNFKKAIEPACELPNMLNLIASDDAFPILSRLCSQLHQELVQQEQALKAAIDSSANEEVEPLRGKVDLAKRKWGLAMETALFSAAEKGYASFIKDALKKGLINNIKPGFGNILLTRAALFHHSALVQLLLANQADPEAALTSLLDFSPADEQKNQREKMITILLEALEKRGTLNSADLLKVVVRHNRLDLLERLFSFAQETFINTDIIQTLLQQATEPCATFLKDKLESTQSKPAPAQRAPGTSSSDSAEPVAPTSNTNADNAHRFFGSSTAASTENQRAETQKKGLGLGTNLSNP</sequence>
<dbReference type="STRING" id="45070.Lnau_1852"/>
<dbReference type="OrthoDB" id="5657194at2"/>
<reference evidence="3 4" key="1">
    <citation type="submission" date="2015-11" db="EMBL/GenBank/DDBJ databases">
        <title>Genomic analysis of 38 Legionella species identifies large and diverse effector repertoires.</title>
        <authorList>
            <person name="Burstein D."/>
            <person name="Amaro F."/>
            <person name="Zusman T."/>
            <person name="Lifshitz Z."/>
            <person name="Cohen O."/>
            <person name="Gilbert J.A."/>
            <person name="Pupko T."/>
            <person name="Shuman H.A."/>
            <person name="Segal G."/>
        </authorList>
    </citation>
    <scope>NUCLEOTIDE SEQUENCE [LARGE SCALE GENOMIC DNA]</scope>
    <source>
        <strain evidence="3 4">ATCC 49506</strain>
    </source>
</reference>
<evidence type="ECO:0000256" key="1">
    <source>
        <dbReference type="SAM" id="MobiDB-lite"/>
    </source>
</evidence>